<evidence type="ECO:0000256" key="4">
    <source>
        <dbReference type="ARBA" id="ARBA00022825"/>
    </source>
</evidence>
<dbReference type="PANTHER" id="PTHR43806:SF11">
    <property type="entry name" value="CEREVISIN-RELATED"/>
    <property type="match status" value="1"/>
</dbReference>
<evidence type="ECO:0000313" key="7">
    <source>
        <dbReference type="EMBL" id="VYU73347.1"/>
    </source>
</evidence>
<dbReference type="GO" id="GO:0006508">
    <property type="term" value="P:proteolysis"/>
    <property type="evidence" value="ECO:0007669"/>
    <property type="project" value="UniProtKB-KW"/>
</dbReference>
<sequence>MVVNNSLSVPMESDAGTTRLNDRYSVIHLPGSEFSMCGLGTYPYHTFPGIYTLNSNISLEQSGINVVRNNPNLSLFGQGILIGIVDTGIEYRHEAFLNPDGSTRLFSIWDQTITDGEPPAGFTFGTEYNKTMINMALRTQEPLAVVPSIDELGHGTMLAGIAAGSRRETDNFSGVAPEAELIVVKLPLAKQLNRKIFSIPSDTVCYQESNIIIGIEYVLSIAQRLNRPLLICIGMGSSQSSHDGLGLFAGTLNQLSALPRIGCCVAAGNEGNLSRHYHGTFTDQIMARTFELRVGEKDKNFFMEIWQRSPSRLMIGISAPTGETFHAIMPGFSECREYKFLFNPTKIYINNIIVEEESGDQLILIRFNDAVNGIWTIRVNNIETIAGDFNAWLPAGNIISKDTYFLEPDPDNTITSPGNARNPMTVTAYNQINNGILPESGRGYTTSGLVEPDIAAPGFALSCPTIAGTNTYGSVTGTGAAAAHAAGAAALLMEWAVLRGNYTTITGRDINRLFIRGAIRDKAVVYPNNVWGYGRLDLMGVLSSLV</sequence>
<evidence type="ECO:0000256" key="1">
    <source>
        <dbReference type="ARBA" id="ARBA00011073"/>
    </source>
</evidence>
<name>A0A6N3H8E3_CLOSY</name>
<keyword evidence="4" id="KW-0720">Serine protease</keyword>
<evidence type="ECO:0000256" key="2">
    <source>
        <dbReference type="ARBA" id="ARBA00022670"/>
    </source>
</evidence>
<dbReference type="EMBL" id="CACRUA010000049">
    <property type="protein sequence ID" value="VYU73347.1"/>
    <property type="molecule type" value="Genomic_DNA"/>
</dbReference>
<evidence type="ECO:0000256" key="5">
    <source>
        <dbReference type="PROSITE-ProRule" id="PRU01240"/>
    </source>
</evidence>
<dbReference type="InterPro" id="IPR000209">
    <property type="entry name" value="Peptidase_S8/S53_dom"/>
</dbReference>
<dbReference type="Gene3D" id="3.40.50.200">
    <property type="entry name" value="Peptidase S8/S53 domain"/>
    <property type="match status" value="1"/>
</dbReference>
<feature type="domain" description="Peptidase S8/S53" evidence="6">
    <location>
        <begin position="77"/>
        <end position="194"/>
    </location>
</feature>
<dbReference type="InterPro" id="IPR034045">
    <property type="entry name" value="Pep_S8_CspA-like"/>
</dbReference>
<protein>
    <submittedName>
        <fullName evidence="7">Subtilase family protein</fullName>
    </submittedName>
</protein>
<dbReference type="PROSITE" id="PS51892">
    <property type="entry name" value="SUBTILASE"/>
    <property type="match status" value="1"/>
</dbReference>
<dbReference type="GO" id="GO:0004252">
    <property type="term" value="F:serine-type endopeptidase activity"/>
    <property type="evidence" value="ECO:0007669"/>
    <property type="project" value="InterPro"/>
</dbReference>
<dbReference type="InterPro" id="IPR017310">
    <property type="entry name" value="Pept_S8A_subtilisin_clostridia"/>
</dbReference>
<keyword evidence="2" id="KW-0645">Protease</keyword>
<dbReference type="PRINTS" id="PR00723">
    <property type="entry name" value="SUBTILISIN"/>
</dbReference>
<gene>
    <name evidence="7" type="ORF">CSLFYP84_03628</name>
</gene>
<dbReference type="Pfam" id="PF00082">
    <property type="entry name" value="Peptidase_S8"/>
    <property type="match status" value="2"/>
</dbReference>
<dbReference type="InterPro" id="IPR036852">
    <property type="entry name" value="Peptidase_S8/S53_dom_sf"/>
</dbReference>
<dbReference type="CDD" id="cd07478">
    <property type="entry name" value="Peptidases_S8_CspA-like"/>
    <property type="match status" value="1"/>
</dbReference>
<reference evidence="7" key="1">
    <citation type="submission" date="2019-11" db="EMBL/GenBank/DDBJ databases">
        <authorList>
            <person name="Feng L."/>
        </authorList>
    </citation>
    <scope>NUCLEOTIDE SEQUENCE</scope>
    <source>
        <strain evidence="7">CsymbiosumLFYP84</strain>
    </source>
</reference>
<feature type="domain" description="Peptidase S8/S53" evidence="6">
    <location>
        <begin position="406"/>
        <end position="534"/>
    </location>
</feature>
<dbReference type="PIRSF" id="PIRSF037894">
    <property type="entry name" value="Subtilisin_rel_CspABC"/>
    <property type="match status" value="1"/>
</dbReference>
<organism evidence="7">
    <name type="scientific">Clostridium symbiosum</name>
    <name type="common">Bacteroides symbiosus</name>
    <dbReference type="NCBI Taxonomy" id="1512"/>
    <lineage>
        <taxon>Bacteria</taxon>
        <taxon>Bacillati</taxon>
        <taxon>Bacillota</taxon>
        <taxon>Clostridia</taxon>
        <taxon>Lachnospirales</taxon>
        <taxon>Lachnospiraceae</taxon>
        <taxon>Otoolea</taxon>
    </lineage>
</organism>
<comment type="caution">
    <text evidence="5">Lacks conserved residue(s) required for the propagation of feature annotation.</text>
</comment>
<dbReference type="RefSeq" id="WP_044902407.1">
    <property type="nucleotide sequence ID" value="NZ_CACRUA010000049.1"/>
</dbReference>
<evidence type="ECO:0000259" key="6">
    <source>
        <dbReference type="Pfam" id="PF00082"/>
    </source>
</evidence>
<dbReference type="SUPFAM" id="SSF52743">
    <property type="entry name" value="Subtilisin-like"/>
    <property type="match status" value="1"/>
</dbReference>
<dbReference type="PANTHER" id="PTHR43806">
    <property type="entry name" value="PEPTIDASE S8"/>
    <property type="match status" value="1"/>
</dbReference>
<dbReference type="AlphaFoldDB" id="A0A6N3H8E3"/>
<dbReference type="InterPro" id="IPR050131">
    <property type="entry name" value="Peptidase_S8_subtilisin-like"/>
</dbReference>
<accession>A0A6N3H8E3</accession>
<dbReference type="Gene3D" id="2.60.120.1290">
    <property type="match status" value="1"/>
</dbReference>
<keyword evidence="3" id="KW-0378">Hydrolase</keyword>
<proteinExistence type="inferred from homology"/>
<dbReference type="InterPro" id="IPR015500">
    <property type="entry name" value="Peptidase_S8_subtilisin-rel"/>
</dbReference>
<comment type="similarity">
    <text evidence="1 5">Belongs to the peptidase S8 family.</text>
</comment>
<dbReference type="PROSITE" id="PS00136">
    <property type="entry name" value="SUBTILASE_ASP"/>
    <property type="match status" value="1"/>
</dbReference>
<dbReference type="InterPro" id="IPR023827">
    <property type="entry name" value="Peptidase_S8_Asp-AS"/>
</dbReference>
<evidence type="ECO:0000256" key="3">
    <source>
        <dbReference type="ARBA" id="ARBA00022801"/>
    </source>
</evidence>